<dbReference type="GeneID" id="94335238"/>
<dbReference type="RefSeq" id="XP_067804779.1">
    <property type="nucleotide sequence ID" value="XM_067945988.1"/>
</dbReference>
<protein>
    <submittedName>
        <fullName evidence="1">Uncharacterized protein</fullName>
    </submittedName>
</protein>
<dbReference type="AlphaFoldDB" id="A0AAD9UQJ4"/>
<reference evidence="1" key="1">
    <citation type="journal article" date="2023" name="Nat. Microbiol.">
        <title>Babesia duncani multi-omics identifies virulence factors and drug targets.</title>
        <authorList>
            <person name="Singh P."/>
            <person name="Lonardi S."/>
            <person name="Liang Q."/>
            <person name="Vydyam P."/>
            <person name="Khabirova E."/>
            <person name="Fang T."/>
            <person name="Gihaz S."/>
            <person name="Thekkiniath J."/>
            <person name="Munshi M."/>
            <person name="Abel S."/>
            <person name="Ciampossin L."/>
            <person name="Batugedara G."/>
            <person name="Gupta M."/>
            <person name="Lu X.M."/>
            <person name="Lenz T."/>
            <person name="Chakravarty S."/>
            <person name="Cornillot E."/>
            <person name="Hu Y."/>
            <person name="Ma W."/>
            <person name="Gonzalez L.M."/>
            <person name="Sanchez S."/>
            <person name="Estrada K."/>
            <person name="Sanchez-Flores A."/>
            <person name="Montero E."/>
            <person name="Harb O.S."/>
            <person name="Le Roch K.G."/>
            <person name="Mamoun C.B."/>
        </authorList>
    </citation>
    <scope>NUCLEOTIDE SEQUENCE</scope>
    <source>
        <strain evidence="1">WA1</strain>
    </source>
</reference>
<dbReference type="Proteomes" id="UP001214638">
    <property type="component" value="Unassembled WGS sequence"/>
</dbReference>
<dbReference type="KEGG" id="bdw:94335238"/>
<accession>A0AAD9UQJ4</accession>
<name>A0AAD9UQJ4_9APIC</name>
<sequence length="117" mass="13331">MATACAAFGQMGYRNASLYNTLETRVPINPNVSFNKRFACVQPQVLYRFALGLKMGKMDHVAFLDKHNNCLRDCLLNASSTELDDWIRILEGTAYSALVTEYKKKSEERIKNFCNLL</sequence>
<keyword evidence="2" id="KW-1185">Reference proteome</keyword>
<dbReference type="EMBL" id="JALLKP010000001">
    <property type="protein sequence ID" value="KAK2197937.1"/>
    <property type="molecule type" value="Genomic_DNA"/>
</dbReference>
<proteinExistence type="predicted"/>
<evidence type="ECO:0000313" key="1">
    <source>
        <dbReference type="EMBL" id="KAK2197937.1"/>
    </source>
</evidence>
<comment type="caution">
    <text evidence="1">The sequence shown here is derived from an EMBL/GenBank/DDBJ whole genome shotgun (WGS) entry which is preliminary data.</text>
</comment>
<gene>
    <name evidence="1" type="ORF">BdWA1_000940</name>
</gene>
<evidence type="ECO:0000313" key="2">
    <source>
        <dbReference type="Proteomes" id="UP001214638"/>
    </source>
</evidence>
<organism evidence="1 2">
    <name type="scientific">Babesia duncani</name>
    <dbReference type="NCBI Taxonomy" id="323732"/>
    <lineage>
        <taxon>Eukaryota</taxon>
        <taxon>Sar</taxon>
        <taxon>Alveolata</taxon>
        <taxon>Apicomplexa</taxon>
        <taxon>Aconoidasida</taxon>
        <taxon>Piroplasmida</taxon>
        <taxon>Babesiidae</taxon>
        <taxon>Babesia</taxon>
    </lineage>
</organism>